<accession>A0AAE0PI44</accession>
<sequence length="363" mass="40827">MGLAEAKTEDPYSVIDIDPDGDLLLETGIIGGGGSKFRVCSATLRRHSPVWKTMLFGPWKEAKPADGSEWVVELPDDPAFEMRITLYIMHGLFDQAPETLYIDRMFRLMILLNKYDMARIVKPWCTKWMPSAESSFLPTHITESLYIAWEMGNESLFTFRLAQISINTQEKGSGLVFKEHLTTLNVQGITLQDEDHLGPPDILDLISKIRKAVIEKIIAPVHEDLEARVDSTPCCTQGTSWNTIERGLCDAAVLGSIHRGMIKHGGDILPKFSFCISESPVQLASWLFPLMAQIQTLQNSAHQQCSLKEKYSKYNKALQDSIPEIVQQALKPGHKEYMASQRLKTGLAEKTETKLEPTYWGLT</sequence>
<dbReference type="Gene3D" id="3.30.710.10">
    <property type="entry name" value="Potassium Channel Kv1.1, Chain A"/>
    <property type="match status" value="1"/>
</dbReference>
<dbReference type="Proteomes" id="UP001281003">
    <property type="component" value="Unassembled WGS sequence"/>
</dbReference>
<gene>
    <name evidence="1" type="ORF">B0T20DRAFT_180277</name>
</gene>
<reference evidence="1" key="2">
    <citation type="submission" date="2023-07" db="EMBL/GenBank/DDBJ databases">
        <authorList>
            <consortium name="Lawrence Berkeley National Laboratory"/>
            <person name="Haridas S."/>
            <person name="Hensen N."/>
            <person name="Bonometti L."/>
            <person name="Westerberg I."/>
            <person name="Brannstrom I.O."/>
            <person name="Guillou S."/>
            <person name="Cros-Aarteil S."/>
            <person name="Calhoun S."/>
            <person name="Kuo A."/>
            <person name="Mondo S."/>
            <person name="Pangilinan J."/>
            <person name="Riley R."/>
            <person name="LaButti K."/>
            <person name="Andreopoulos B."/>
            <person name="Lipzen A."/>
            <person name="Chen C."/>
            <person name="Yanf M."/>
            <person name="Daum C."/>
            <person name="Ng V."/>
            <person name="Clum A."/>
            <person name="Steindorff A."/>
            <person name="Ohm R."/>
            <person name="Martin F."/>
            <person name="Silar P."/>
            <person name="Natvig D."/>
            <person name="Lalanne C."/>
            <person name="Gautier V."/>
            <person name="Ament-velasquez S.L."/>
            <person name="Kruys A."/>
            <person name="Hutchinson M.I."/>
            <person name="Powell A.J."/>
            <person name="Barry K."/>
            <person name="Miller A.N."/>
            <person name="Grigoriev I.V."/>
            <person name="Debuchy R."/>
            <person name="Gladieux P."/>
            <person name="Thoren M.H."/>
            <person name="Johannesson H."/>
        </authorList>
    </citation>
    <scope>NUCLEOTIDE SEQUENCE</scope>
    <source>
        <strain evidence="1">FGSC 1904</strain>
    </source>
</reference>
<evidence type="ECO:0008006" key="3">
    <source>
        <dbReference type="Google" id="ProtNLM"/>
    </source>
</evidence>
<dbReference type="AlphaFoldDB" id="A0AAE0PI44"/>
<dbReference type="InterPro" id="IPR011333">
    <property type="entry name" value="SKP1/BTB/POZ_sf"/>
</dbReference>
<comment type="caution">
    <text evidence="1">The sequence shown here is derived from an EMBL/GenBank/DDBJ whole genome shotgun (WGS) entry which is preliminary data.</text>
</comment>
<name>A0AAE0PI44_SORBR</name>
<evidence type="ECO:0000313" key="2">
    <source>
        <dbReference type="Proteomes" id="UP001281003"/>
    </source>
</evidence>
<protein>
    <recommendedName>
        <fullName evidence="3">BTB domain-containing protein</fullName>
    </recommendedName>
</protein>
<reference evidence="1" key="1">
    <citation type="journal article" date="2023" name="Mol. Phylogenet. Evol.">
        <title>Genome-scale phylogeny and comparative genomics of the fungal order Sordariales.</title>
        <authorList>
            <person name="Hensen N."/>
            <person name="Bonometti L."/>
            <person name="Westerberg I."/>
            <person name="Brannstrom I.O."/>
            <person name="Guillou S."/>
            <person name="Cros-Aarteil S."/>
            <person name="Calhoun S."/>
            <person name="Haridas S."/>
            <person name="Kuo A."/>
            <person name="Mondo S."/>
            <person name="Pangilinan J."/>
            <person name="Riley R."/>
            <person name="LaButti K."/>
            <person name="Andreopoulos B."/>
            <person name="Lipzen A."/>
            <person name="Chen C."/>
            <person name="Yan M."/>
            <person name="Daum C."/>
            <person name="Ng V."/>
            <person name="Clum A."/>
            <person name="Steindorff A."/>
            <person name="Ohm R.A."/>
            <person name="Martin F."/>
            <person name="Silar P."/>
            <person name="Natvig D.O."/>
            <person name="Lalanne C."/>
            <person name="Gautier V."/>
            <person name="Ament-Velasquez S.L."/>
            <person name="Kruys A."/>
            <person name="Hutchinson M.I."/>
            <person name="Powell A.J."/>
            <person name="Barry K."/>
            <person name="Miller A.N."/>
            <person name="Grigoriev I.V."/>
            <person name="Debuchy R."/>
            <person name="Gladieux P."/>
            <person name="Hiltunen Thoren M."/>
            <person name="Johannesson H."/>
        </authorList>
    </citation>
    <scope>NUCLEOTIDE SEQUENCE</scope>
    <source>
        <strain evidence="1">FGSC 1904</strain>
    </source>
</reference>
<organism evidence="1 2">
    <name type="scientific">Sordaria brevicollis</name>
    <dbReference type="NCBI Taxonomy" id="83679"/>
    <lineage>
        <taxon>Eukaryota</taxon>
        <taxon>Fungi</taxon>
        <taxon>Dikarya</taxon>
        <taxon>Ascomycota</taxon>
        <taxon>Pezizomycotina</taxon>
        <taxon>Sordariomycetes</taxon>
        <taxon>Sordariomycetidae</taxon>
        <taxon>Sordariales</taxon>
        <taxon>Sordariaceae</taxon>
        <taxon>Sordaria</taxon>
    </lineage>
</organism>
<keyword evidence="2" id="KW-1185">Reference proteome</keyword>
<dbReference type="EMBL" id="JAUTDP010000004">
    <property type="protein sequence ID" value="KAK3400229.1"/>
    <property type="molecule type" value="Genomic_DNA"/>
</dbReference>
<evidence type="ECO:0000313" key="1">
    <source>
        <dbReference type="EMBL" id="KAK3400229.1"/>
    </source>
</evidence>
<proteinExistence type="predicted"/>